<comment type="caution">
    <text evidence="2">The sequence shown here is derived from an EMBL/GenBank/DDBJ whole genome shotgun (WGS) entry which is preliminary data.</text>
</comment>
<feature type="transmembrane region" description="Helical" evidence="1">
    <location>
        <begin position="6"/>
        <end position="25"/>
    </location>
</feature>
<name>A0A1G2KD53_9BACT</name>
<accession>A0A1G2KD53</accession>
<gene>
    <name evidence="2" type="ORF">A2847_00980</name>
</gene>
<organism evidence="2 3">
    <name type="scientific">Candidatus Sungbacteria bacterium RIFCSPHIGHO2_01_FULL_50_25</name>
    <dbReference type="NCBI Taxonomy" id="1802265"/>
    <lineage>
        <taxon>Bacteria</taxon>
        <taxon>Candidatus Sungiibacteriota</taxon>
    </lineage>
</organism>
<keyword evidence="1" id="KW-0812">Transmembrane</keyword>
<proteinExistence type="predicted"/>
<evidence type="ECO:0000313" key="2">
    <source>
        <dbReference type="EMBL" id="OGZ96370.1"/>
    </source>
</evidence>
<evidence type="ECO:0000256" key="1">
    <source>
        <dbReference type="SAM" id="Phobius"/>
    </source>
</evidence>
<keyword evidence="1" id="KW-1133">Transmembrane helix</keyword>
<dbReference type="AlphaFoldDB" id="A0A1G2KD53"/>
<protein>
    <recommendedName>
        <fullName evidence="4">Peptidase S24/S26A/S26B/S26C domain-containing protein</fullName>
    </recommendedName>
</protein>
<evidence type="ECO:0000313" key="3">
    <source>
        <dbReference type="Proteomes" id="UP000178574"/>
    </source>
</evidence>
<dbReference type="EMBL" id="MHQD01000014">
    <property type="protein sequence ID" value="OGZ96370.1"/>
    <property type="molecule type" value="Genomic_DNA"/>
</dbReference>
<keyword evidence="1" id="KW-0472">Membrane</keyword>
<evidence type="ECO:0008006" key="4">
    <source>
        <dbReference type="Google" id="ProtNLM"/>
    </source>
</evidence>
<sequence length="133" mass="15252">MKILKLIITIVALTIAFLVLVWRFAPTKMIEEFAKNIGPAKTLLCRYPVQVRGDAMRPVFHDGQRISLSKCIEERDNIPVGTAILYERPGGMRLAVIRERIVNADKIRYRVSQEARQQEIDDILSDKIIAVYK</sequence>
<reference evidence="2 3" key="1">
    <citation type="journal article" date="2016" name="Nat. Commun.">
        <title>Thousands of microbial genomes shed light on interconnected biogeochemical processes in an aquifer system.</title>
        <authorList>
            <person name="Anantharaman K."/>
            <person name="Brown C.T."/>
            <person name="Hug L.A."/>
            <person name="Sharon I."/>
            <person name="Castelle C.J."/>
            <person name="Probst A.J."/>
            <person name="Thomas B.C."/>
            <person name="Singh A."/>
            <person name="Wilkins M.J."/>
            <person name="Karaoz U."/>
            <person name="Brodie E.L."/>
            <person name="Williams K.H."/>
            <person name="Hubbard S.S."/>
            <person name="Banfield J.F."/>
        </authorList>
    </citation>
    <scope>NUCLEOTIDE SEQUENCE [LARGE SCALE GENOMIC DNA]</scope>
</reference>
<dbReference type="Proteomes" id="UP000178574">
    <property type="component" value="Unassembled WGS sequence"/>
</dbReference>